<dbReference type="InterPro" id="IPR012677">
    <property type="entry name" value="Nucleotide-bd_a/b_plait_sf"/>
</dbReference>
<sequence>VEALFEHPSKWYESYQENGTKYFKRRRKLEEQLQQQLNACAGEIFLCGIPADTRAEKIAQVASLVGEVYILRFKVHFSGASRGFAYLQYIDPNLMTLALKKLPLLFRQLQLPTIKVCESRNTSKLLLCKTDMSPLMVFETLKKIINFNKLVGHEIYPGCFEYQIVFKCNEEAVHARRELLKSILKFGHKT</sequence>
<protein>
    <recommendedName>
        <fullName evidence="3">RRM domain-containing protein</fullName>
    </recommendedName>
</protein>
<evidence type="ECO:0000313" key="5">
    <source>
        <dbReference type="Proteomes" id="UP000037069"/>
    </source>
</evidence>
<dbReference type="PROSITE" id="PS50102">
    <property type="entry name" value="RRM"/>
    <property type="match status" value="1"/>
</dbReference>
<comment type="caution">
    <text evidence="4">The sequence shown here is derived from an EMBL/GenBank/DDBJ whole genome shotgun (WGS) entry which is preliminary data.</text>
</comment>
<dbReference type="InterPro" id="IPR035979">
    <property type="entry name" value="RBD_domain_sf"/>
</dbReference>
<proteinExistence type="predicted"/>
<dbReference type="STRING" id="7375.A0A0L0CCL6"/>
<dbReference type="InterPro" id="IPR000504">
    <property type="entry name" value="RRM_dom"/>
</dbReference>
<organism evidence="4 5">
    <name type="scientific">Lucilia cuprina</name>
    <name type="common">Green bottle fly</name>
    <name type="synonym">Australian sheep blowfly</name>
    <dbReference type="NCBI Taxonomy" id="7375"/>
    <lineage>
        <taxon>Eukaryota</taxon>
        <taxon>Metazoa</taxon>
        <taxon>Ecdysozoa</taxon>
        <taxon>Arthropoda</taxon>
        <taxon>Hexapoda</taxon>
        <taxon>Insecta</taxon>
        <taxon>Pterygota</taxon>
        <taxon>Neoptera</taxon>
        <taxon>Endopterygota</taxon>
        <taxon>Diptera</taxon>
        <taxon>Brachycera</taxon>
        <taxon>Muscomorpha</taxon>
        <taxon>Oestroidea</taxon>
        <taxon>Calliphoridae</taxon>
        <taxon>Luciliinae</taxon>
        <taxon>Lucilia</taxon>
    </lineage>
</organism>
<evidence type="ECO:0000259" key="3">
    <source>
        <dbReference type="PROSITE" id="PS50102"/>
    </source>
</evidence>
<evidence type="ECO:0000256" key="1">
    <source>
        <dbReference type="ARBA" id="ARBA00022884"/>
    </source>
</evidence>
<feature type="domain" description="RRM" evidence="3">
    <location>
        <begin position="42"/>
        <end position="121"/>
    </location>
</feature>
<evidence type="ECO:0000256" key="2">
    <source>
        <dbReference type="PROSITE-ProRule" id="PRU00176"/>
    </source>
</evidence>
<gene>
    <name evidence="4" type="ORF">FF38_01419</name>
</gene>
<feature type="non-terminal residue" evidence="4">
    <location>
        <position position="190"/>
    </location>
</feature>
<keyword evidence="1 2" id="KW-0694">RNA-binding</keyword>
<dbReference type="EMBL" id="JRES01000681">
    <property type="protein sequence ID" value="KNC29204.1"/>
    <property type="molecule type" value="Genomic_DNA"/>
</dbReference>
<dbReference type="AlphaFoldDB" id="A0A0L0CCL6"/>
<reference evidence="4 5" key="1">
    <citation type="journal article" date="2015" name="Nat. Commun.">
        <title>Lucilia cuprina genome unlocks parasitic fly biology to underpin future interventions.</title>
        <authorList>
            <person name="Anstead C.A."/>
            <person name="Korhonen P.K."/>
            <person name="Young N.D."/>
            <person name="Hall R.S."/>
            <person name="Jex A.R."/>
            <person name="Murali S.C."/>
            <person name="Hughes D.S."/>
            <person name="Lee S.F."/>
            <person name="Perry T."/>
            <person name="Stroehlein A.J."/>
            <person name="Ansell B.R."/>
            <person name="Breugelmans B."/>
            <person name="Hofmann A."/>
            <person name="Qu J."/>
            <person name="Dugan S."/>
            <person name="Lee S.L."/>
            <person name="Chao H."/>
            <person name="Dinh H."/>
            <person name="Han Y."/>
            <person name="Doddapaneni H.V."/>
            <person name="Worley K.C."/>
            <person name="Muzny D.M."/>
            <person name="Ioannidis P."/>
            <person name="Waterhouse R.M."/>
            <person name="Zdobnov E.M."/>
            <person name="James P.J."/>
            <person name="Bagnall N.H."/>
            <person name="Kotze A.C."/>
            <person name="Gibbs R.A."/>
            <person name="Richards S."/>
            <person name="Batterham P."/>
            <person name="Gasser R.B."/>
        </authorList>
    </citation>
    <scope>NUCLEOTIDE SEQUENCE [LARGE SCALE GENOMIC DNA]</scope>
    <source>
        <strain evidence="4 5">LS</strain>
        <tissue evidence="4">Full body</tissue>
    </source>
</reference>
<feature type="non-terminal residue" evidence="4">
    <location>
        <position position="1"/>
    </location>
</feature>
<dbReference type="GO" id="GO:0003723">
    <property type="term" value="F:RNA binding"/>
    <property type="evidence" value="ECO:0007669"/>
    <property type="project" value="UniProtKB-UniRule"/>
</dbReference>
<dbReference type="OMA" id="QLNACAG"/>
<evidence type="ECO:0000313" key="4">
    <source>
        <dbReference type="EMBL" id="KNC29204.1"/>
    </source>
</evidence>
<dbReference type="Proteomes" id="UP000037069">
    <property type="component" value="Unassembled WGS sequence"/>
</dbReference>
<dbReference type="OrthoDB" id="3800936at2759"/>
<keyword evidence="5" id="KW-1185">Reference proteome</keyword>
<name>A0A0L0CCL6_LUCCU</name>
<dbReference type="SUPFAM" id="SSF54928">
    <property type="entry name" value="RNA-binding domain, RBD"/>
    <property type="match status" value="1"/>
</dbReference>
<accession>A0A0L0CCL6</accession>
<dbReference type="Gene3D" id="3.30.70.330">
    <property type="match status" value="2"/>
</dbReference>